<name>A0AA38R6K5_9PEZI</name>
<dbReference type="PROSITE" id="PS50865">
    <property type="entry name" value="ZF_MYND_2"/>
    <property type="match status" value="1"/>
</dbReference>
<dbReference type="Proteomes" id="UP001174694">
    <property type="component" value="Unassembled WGS sequence"/>
</dbReference>
<keyword evidence="1" id="KW-0479">Metal-binding</keyword>
<dbReference type="Gene3D" id="6.10.140.2220">
    <property type="match status" value="1"/>
</dbReference>
<evidence type="ECO:0000259" key="5">
    <source>
        <dbReference type="PROSITE" id="PS50865"/>
    </source>
</evidence>
<keyword evidence="2 4" id="KW-0863">Zinc-finger</keyword>
<dbReference type="AlphaFoldDB" id="A0AA38R6K5"/>
<dbReference type="GO" id="GO:0008270">
    <property type="term" value="F:zinc ion binding"/>
    <property type="evidence" value="ECO:0007669"/>
    <property type="project" value="UniProtKB-KW"/>
</dbReference>
<evidence type="ECO:0000256" key="4">
    <source>
        <dbReference type="PROSITE-ProRule" id="PRU00134"/>
    </source>
</evidence>
<organism evidence="6 7">
    <name type="scientific">Pleurostoma richardsiae</name>
    <dbReference type="NCBI Taxonomy" id="41990"/>
    <lineage>
        <taxon>Eukaryota</taxon>
        <taxon>Fungi</taxon>
        <taxon>Dikarya</taxon>
        <taxon>Ascomycota</taxon>
        <taxon>Pezizomycotina</taxon>
        <taxon>Sordariomycetes</taxon>
        <taxon>Sordariomycetidae</taxon>
        <taxon>Calosphaeriales</taxon>
        <taxon>Pleurostomataceae</taxon>
        <taxon>Pleurostoma</taxon>
    </lineage>
</organism>
<dbReference type="Pfam" id="PF01753">
    <property type="entry name" value="zf-MYND"/>
    <property type="match status" value="1"/>
</dbReference>
<accession>A0AA38R6K5</accession>
<comment type="caution">
    <text evidence="6">The sequence shown here is derived from an EMBL/GenBank/DDBJ whole genome shotgun (WGS) entry which is preliminary data.</text>
</comment>
<evidence type="ECO:0000256" key="3">
    <source>
        <dbReference type="ARBA" id="ARBA00022833"/>
    </source>
</evidence>
<evidence type="ECO:0000313" key="7">
    <source>
        <dbReference type="Proteomes" id="UP001174694"/>
    </source>
</evidence>
<reference evidence="6" key="1">
    <citation type="submission" date="2022-07" db="EMBL/GenBank/DDBJ databases">
        <title>Fungi with potential for degradation of polypropylene.</title>
        <authorList>
            <person name="Gostincar C."/>
        </authorList>
    </citation>
    <scope>NUCLEOTIDE SEQUENCE</scope>
    <source>
        <strain evidence="6">EXF-13308</strain>
    </source>
</reference>
<dbReference type="SUPFAM" id="SSF144232">
    <property type="entry name" value="HIT/MYND zinc finger-like"/>
    <property type="match status" value="1"/>
</dbReference>
<evidence type="ECO:0000313" key="6">
    <source>
        <dbReference type="EMBL" id="KAJ9130675.1"/>
    </source>
</evidence>
<feature type="domain" description="MYND-type" evidence="5">
    <location>
        <begin position="165"/>
        <end position="205"/>
    </location>
</feature>
<sequence>MPREEKLADDPERKEKLPKQQYANFRNEETFPTFASLQGEDDINMRFYDTADGFNYTPRKHWCFLAEIVDIEQFIRVKLIVRDVAGATVPVAFHTDDRGTEFAHSQLRPGYTIAILYAHQHGFLDFTTGIRQEEYCGIISTTLAELFQLSDLVHQYSTGLDIKRCHGCDEQKASLQKCSRCSIFGYCNKSCQITGWHDRGHKRDCKVIRDNDLQAMFLLDWDHFEGFVKFPLDDTTRTTGKQGVTRDVKSSKYATDEALRGMVAAEKGVRPKDLSYPPRK</sequence>
<keyword evidence="3" id="KW-0862">Zinc</keyword>
<keyword evidence="7" id="KW-1185">Reference proteome</keyword>
<gene>
    <name evidence="6" type="ORF">NKR23_g12079</name>
</gene>
<protein>
    <recommendedName>
        <fullName evidence="5">MYND-type domain-containing protein</fullName>
    </recommendedName>
</protein>
<dbReference type="PROSITE" id="PS01360">
    <property type="entry name" value="ZF_MYND_1"/>
    <property type="match status" value="1"/>
</dbReference>
<evidence type="ECO:0000256" key="2">
    <source>
        <dbReference type="ARBA" id="ARBA00022771"/>
    </source>
</evidence>
<evidence type="ECO:0000256" key="1">
    <source>
        <dbReference type="ARBA" id="ARBA00022723"/>
    </source>
</evidence>
<dbReference type="InterPro" id="IPR002893">
    <property type="entry name" value="Znf_MYND"/>
</dbReference>
<proteinExistence type="predicted"/>
<dbReference type="EMBL" id="JANBVO010000081">
    <property type="protein sequence ID" value="KAJ9130675.1"/>
    <property type="molecule type" value="Genomic_DNA"/>
</dbReference>